<proteinExistence type="predicted"/>
<dbReference type="RefSeq" id="WP_076463629.1">
    <property type="nucleotide sequence ID" value="NZ_FTMN01000006.1"/>
</dbReference>
<feature type="domain" description="HTH araC/xylS-type" evidence="4">
    <location>
        <begin position="197"/>
        <end position="298"/>
    </location>
</feature>
<gene>
    <name evidence="5" type="ORF">SAMN05421647_106265</name>
</gene>
<keyword evidence="2" id="KW-0238">DNA-binding</keyword>
<evidence type="ECO:0000313" key="5">
    <source>
        <dbReference type="EMBL" id="SIQ61741.1"/>
    </source>
</evidence>
<dbReference type="PROSITE" id="PS01124">
    <property type="entry name" value="HTH_ARAC_FAMILY_2"/>
    <property type="match status" value="1"/>
</dbReference>
<dbReference type="STRING" id="49186.SAMN05421647_106265"/>
<dbReference type="InterPro" id="IPR009057">
    <property type="entry name" value="Homeodomain-like_sf"/>
</dbReference>
<dbReference type="PANTHER" id="PTHR46796:SF6">
    <property type="entry name" value="ARAC SUBFAMILY"/>
    <property type="match status" value="1"/>
</dbReference>
<organism evidence="5 6">
    <name type="scientific">Marinobacterium stanieri</name>
    <dbReference type="NCBI Taxonomy" id="49186"/>
    <lineage>
        <taxon>Bacteria</taxon>
        <taxon>Pseudomonadati</taxon>
        <taxon>Pseudomonadota</taxon>
        <taxon>Gammaproteobacteria</taxon>
        <taxon>Oceanospirillales</taxon>
        <taxon>Oceanospirillaceae</taxon>
        <taxon>Marinobacterium</taxon>
    </lineage>
</organism>
<dbReference type="EMBL" id="FTMN01000006">
    <property type="protein sequence ID" value="SIQ61741.1"/>
    <property type="molecule type" value="Genomic_DNA"/>
</dbReference>
<dbReference type="Pfam" id="PF12833">
    <property type="entry name" value="HTH_18"/>
    <property type="match status" value="1"/>
</dbReference>
<protein>
    <submittedName>
        <fullName evidence="5">Transcriptional regulator, AraC family</fullName>
    </submittedName>
</protein>
<evidence type="ECO:0000256" key="2">
    <source>
        <dbReference type="ARBA" id="ARBA00023125"/>
    </source>
</evidence>
<evidence type="ECO:0000256" key="3">
    <source>
        <dbReference type="ARBA" id="ARBA00023163"/>
    </source>
</evidence>
<dbReference type="GO" id="GO:0003700">
    <property type="term" value="F:DNA-binding transcription factor activity"/>
    <property type="evidence" value="ECO:0007669"/>
    <property type="project" value="InterPro"/>
</dbReference>
<dbReference type="SUPFAM" id="SSF46689">
    <property type="entry name" value="Homeodomain-like"/>
    <property type="match status" value="2"/>
</dbReference>
<dbReference type="Gene3D" id="1.10.10.60">
    <property type="entry name" value="Homeodomain-like"/>
    <property type="match status" value="2"/>
</dbReference>
<dbReference type="SMART" id="SM00342">
    <property type="entry name" value="HTH_ARAC"/>
    <property type="match status" value="1"/>
</dbReference>
<reference evidence="5 6" key="1">
    <citation type="submission" date="2017-01" db="EMBL/GenBank/DDBJ databases">
        <authorList>
            <person name="Mah S.A."/>
            <person name="Swanson W.J."/>
            <person name="Moy G.W."/>
            <person name="Vacquier V.D."/>
        </authorList>
    </citation>
    <scope>NUCLEOTIDE SEQUENCE [LARGE SCALE GENOMIC DNA]</scope>
    <source>
        <strain evidence="5 6">DSM 7027</strain>
    </source>
</reference>
<evidence type="ECO:0000313" key="6">
    <source>
        <dbReference type="Proteomes" id="UP000186895"/>
    </source>
</evidence>
<name>A0A1N6U8A5_9GAMM</name>
<keyword evidence="6" id="KW-1185">Reference proteome</keyword>
<dbReference type="eggNOG" id="COG4977">
    <property type="taxonomic scope" value="Bacteria"/>
</dbReference>
<keyword evidence="1" id="KW-0805">Transcription regulation</keyword>
<dbReference type="GO" id="GO:0043565">
    <property type="term" value="F:sequence-specific DNA binding"/>
    <property type="evidence" value="ECO:0007669"/>
    <property type="project" value="InterPro"/>
</dbReference>
<dbReference type="AlphaFoldDB" id="A0A1N6U8A5"/>
<keyword evidence="3" id="KW-0804">Transcription</keyword>
<accession>A0A1N6U8A5</accession>
<evidence type="ECO:0000259" key="4">
    <source>
        <dbReference type="PROSITE" id="PS01124"/>
    </source>
</evidence>
<dbReference type="InterPro" id="IPR050204">
    <property type="entry name" value="AraC_XylS_family_regulators"/>
</dbReference>
<dbReference type="InterPro" id="IPR018060">
    <property type="entry name" value="HTH_AraC"/>
</dbReference>
<sequence length="301" mass="34330">MSKKIISPKEKLALLPFTPTRSNHEDQRSKLIIEEYEPLPEVDLSLPGMDHHVLILNSSPPECEVVYKCADEVNKGVWKPFDFAFVPALSDNTWLIEEPDSTCVHFIMPASELALFLEQEADVDANGVEMELFFNRQDEVLKGLTSLLHAELKQNFYHGTTYTESLEKALFAHLLQHYSNKQDIQESEAGLSNRRYKMVAEYIDANLNKSISLDALAQICHCSPHHFARIFKRDMGIPPHRYIIQRRVKVAVDLIRNTHKSGLTLSSIASQCGFTDQSHMTRHVKRETGMTPTEIKRLSSL</sequence>
<dbReference type="PANTHER" id="PTHR46796">
    <property type="entry name" value="HTH-TYPE TRANSCRIPTIONAL ACTIVATOR RHAS-RELATED"/>
    <property type="match status" value="1"/>
</dbReference>
<dbReference type="Proteomes" id="UP000186895">
    <property type="component" value="Unassembled WGS sequence"/>
</dbReference>
<evidence type="ECO:0000256" key="1">
    <source>
        <dbReference type="ARBA" id="ARBA00023015"/>
    </source>
</evidence>